<comment type="caution">
    <text evidence="3">The sequence shown here is derived from an EMBL/GenBank/DDBJ whole genome shotgun (WGS) entry which is preliminary data.</text>
</comment>
<feature type="region of interest" description="Disordered" evidence="1">
    <location>
        <begin position="61"/>
        <end position="84"/>
    </location>
</feature>
<keyword evidence="4" id="KW-1185">Reference proteome</keyword>
<evidence type="ECO:0000256" key="2">
    <source>
        <dbReference type="SAM" id="SignalP"/>
    </source>
</evidence>
<feature type="compositionally biased region" description="Basic residues" evidence="1">
    <location>
        <begin position="61"/>
        <end position="72"/>
    </location>
</feature>
<evidence type="ECO:0000313" key="3">
    <source>
        <dbReference type="EMBL" id="KAG8236568.1"/>
    </source>
</evidence>
<proteinExistence type="predicted"/>
<feature type="signal peptide" evidence="2">
    <location>
        <begin position="1"/>
        <end position="29"/>
    </location>
</feature>
<dbReference type="Proteomes" id="UP000792457">
    <property type="component" value="Unassembled WGS sequence"/>
</dbReference>
<evidence type="ECO:0000256" key="1">
    <source>
        <dbReference type="SAM" id="MobiDB-lite"/>
    </source>
</evidence>
<protein>
    <recommendedName>
        <fullName evidence="5">40S ribosomal protein S19-binding protein 1</fullName>
    </recommendedName>
</protein>
<keyword evidence="2" id="KW-0732">Signal</keyword>
<dbReference type="InterPro" id="IPR023262">
    <property type="entry name" value="AROS"/>
</dbReference>
<sequence>MLFNPFEINRAIFLTSVLVPLLLTSDVEMTTSHLKRSIELLESDYSEPTHGKCKLGAKKKQRKSLTLKKGRREHSNWNSNESKAKEPCDFTEANISFLNILSSRQVDESTANKILVRAGKKKTEEACIPKDERTVFTEEDFANFEKEYFVRGK</sequence>
<reference evidence="3" key="2">
    <citation type="submission" date="2017-10" db="EMBL/GenBank/DDBJ databases">
        <title>Ladona fulva Genome sequencing and assembly.</title>
        <authorList>
            <person name="Murali S."/>
            <person name="Richards S."/>
            <person name="Bandaranaike D."/>
            <person name="Bellair M."/>
            <person name="Blankenburg K."/>
            <person name="Chao H."/>
            <person name="Dinh H."/>
            <person name="Doddapaneni H."/>
            <person name="Dugan-Rocha S."/>
            <person name="Elkadiri S."/>
            <person name="Gnanaolivu R."/>
            <person name="Hernandez B."/>
            <person name="Skinner E."/>
            <person name="Javaid M."/>
            <person name="Lee S."/>
            <person name="Li M."/>
            <person name="Ming W."/>
            <person name="Munidasa M."/>
            <person name="Muniz J."/>
            <person name="Nguyen L."/>
            <person name="Hughes D."/>
            <person name="Osuji N."/>
            <person name="Pu L.-L."/>
            <person name="Puazo M."/>
            <person name="Qu C."/>
            <person name="Quiroz J."/>
            <person name="Raj R."/>
            <person name="Weissenberger G."/>
            <person name="Xin Y."/>
            <person name="Zou X."/>
            <person name="Han Y."/>
            <person name="Worley K."/>
            <person name="Muzny D."/>
            <person name="Gibbs R."/>
        </authorList>
    </citation>
    <scope>NUCLEOTIDE SEQUENCE</scope>
    <source>
        <strain evidence="3">Sampled in the wild</strain>
    </source>
</reference>
<accession>A0A8K0P951</accession>
<dbReference type="Pfam" id="PF15684">
    <property type="entry name" value="AROS"/>
    <property type="match status" value="1"/>
</dbReference>
<dbReference type="EMBL" id="KZ309044">
    <property type="protein sequence ID" value="KAG8236568.1"/>
    <property type="molecule type" value="Genomic_DNA"/>
</dbReference>
<organism evidence="3 4">
    <name type="scientific">Ladona fulva</name>
    <name type="common">Scarce chaser dragonfly</name>
    <name type="synonym">Libellula fulva</name>
    <dbReference type="NCBI Taxonomy" id="123851"/>
    <lineage>
        <taxon>Eukaryota</taxon>
        <taxon>Metazoa</taxon>
        <taxon>Ecdysozoa</taxon>
        <taxon>Arthropoda</taxon>
        <taxon>Hexapoda</taxon>
        <taxon>Insecta</taxon>
        <taxon>Pterygota</taxon>
        <taxon>Palaeoptera</taxon>
        <taxon>Odonata</taxon>
        <taxon>Epiprocta</taxon>
        <taxon>Anisoptera</taxon>
        <taxon>Libelluloidea</taxon>
        <taxon>Libellulidae</taxon>
        <taxon>Ladona</taxon>
    </lineage>
</organism>
<feature type="chain" id="PRO_5035454748" description="40S ribosomal protein S19-binding protein 1" evidence="2">
    <location>
        <begin position="30"/>
        <end position="153"/>
    </location>
</feature>
<gene>
    <name evidence="3" type="ORF">J437_LFUL015754</name>
</gene>
<name>A0A8K0P951_LADFU</name>
<evidence type="ECO:0000313" key="4">
    <source>
        <dbReference type="Proteomes" id="UP000792457"/>
    </source>
</evidence>
<evidence type="ECO:0008006" key="5">
    <source>
        <dbReference type="Google" id="ProtNLM"/>
    </source>
</evidence>
<dbReference type="AlphaFoldDB" id="A0A8K0P951"/>
<dbReference type="OrthoDB" id="6493910at2759"/>
<reference evidence="3" key="1">
    <citation type="submission" date="2013-04" db="EMBL/GenBank/DDBJ databases">
        <authorList>
            <person name="Qu J."/>
            <person name="Murali S.C."/>
            <person name="Bandaranaike D."/>
            <person name="Bellair M."/>
            <person name="Blankenburg K."/>
            <person name="Chao H."/>
            <person name="Dinh H."/>
            <person name="Doddapaneni H."/>
            <person name="Downs B."/>
            <person name="Dugan-Rocha S."/>
            <person name="Elkadiri S."/>
            <person name="Gnanaolivu R.D."/>
            <person name="Hernandez B."/>
            <person name="Javaid M."/>
            <person name="Jayaseelan J.C."/>
            <person name="Lee S."/>
            <person name="Li M."/>
            <person name="Ming W."/>
            <person name="Munidasa M."/>
            <person name="Muniz J."/>
            <person name="Nguyen L."/>
            <person name="Ongeri F."/>
            <person name="Osuji N."/>
            <person name="Pu L.-L."/>
            <person name="Puazo M."/>
            <person name="Qu C."/>
            <person name="Quiroz J."/>
            <person name="Raj R."/>
            <person name="Weissenberger G."/>
            <person name="Xin Y."/>
            <person name="Zou X."/>
            <person name="Han Y."/>
            <person name="Richards S."/>
            <person name="Worley K."/>
            <person name="Muzny D."/>
            <person name="Gibbs R."/>
        </authorList>
    </citation>
    <scope>NUCLEOTIDE SEQUENCE</scope>
    <source>
        <strain evidence="3">Sampled in the wild</strain>
    </source>
</reference>